<evidence type="ECO:0000256" key="6">
    <source>
        <dbReference type="SAM" id="MobiDB-lite"/>
    </source>
</evidence>
<keyword evidence="10" id="KW-1185">Reference proteome</keyword>
<evidence type="ECO:0000256" key="1">
    <source>
        <dbReference type="ARBA" id="ARBA00004162"/>
    </source>
</evidence>
<dbReference type="EMBL" id="VKAC01000010">
    <property type="protein sequence ID" value="TXR55139.1"/>
    <property type="molecule type" value="Genomic_DNA"/>
</dbReference>
<evidence type="ECO:0000313" key="9">
    <source>
        <dbReference type="EMBL" id="TXR55139.1"/>
    </source>
</evidence>
<gene>
    <name evidence="9" type="ORF">FMM08_16820</name>
</gene>
<feature type="transmembrane region" description="Helical" evidence="7">
    <location>
        <begin position="198"/>
        <end position="219"/>
    </location>
</feature>
<dbReference type="PANTHER" id="PTHR33885">
    <property type="entry name" value="PHAGE SHOCK PROTEIN C"/>
    <property type="match status" value="1"/>
</dbReference>
<keyword evidence="3 7" id="KW-0812">Transmembrane</keyword>
<sequence length="433" mass="43118">MTSTPTSATGGSPGSGCGSSGSTASSRTAFWDWLERLDLRRSDERWLGGVAAGTADRLGVDPVLLRVVVVVVALLGGVGLVLYAAAWLLLPDREGRIEARALVGGQVSASAVLALGLVALASAVPSPWSWVADGRVVSGGDVAALVVVGVVLAVGVVLLPRLVPASAGGARPDGQPVGAAVRSAHGGPRRAPRPAVPAWTTAAVLGAALLVGAAAWLAARPQQLAPLGLDGQGWSAWSTGQQVLTTPQVASVAAAAATAVVALALVVAGLAGRRGDGLGFWAFAGAATALLALAVPPGADVRGVGDIGWRPLTAAQAERGYASWAGEATLDLRSLADDPAAAGSTVDVELRHGFGEARVIVPAGADVEVRTSGVIGEVVTSGPGWTTRGADDGFFTSTTSRAPATTGGTSEPVRLVVDARTAIGQLEIVRSAA</sequence>
<proteinExistence type="predicted"/>
<evidence type="ECO:0000256" key="5">
    <source>
        <dbReference type="ARBA" id="ARBA00023136"/>
    </source>
</evidence>
<feature type="transmembrane region" description="Helical" evidence="7">
    <location>
        <begin position="249"/>
        <end position="271"/>
    </location>
</feature>
<dbReference type="RefSeq" id="WP_147927529.1">
    <property type="nucleotide sequence ID" value="NZ_VKAC01000010.1"/>
</dbReference>
<reference evidence="9 10" key="1">
    <citation type="submission" date="2019-07" db="EMBL/GenBank/DDBJ databases">
        <title>Quadrisphaera sp. strain DD2A genome sequencing and assembly.</title>
        <authorList>
            <person name="Kim I."/>
        </authorList>
    </citation>
    <scope>NUCLEOTIDE SEQUENCE [LARGE SCALE GENOMIC DNA]</scope>
    <source>
        <strain evidence="9 10">DD2A</strain>
    </source>
</reference>
<dbReference type="Pfam" id="PF04024">
    <property type="entry name" value="PspC"/>
    <property type="match status" value="1"/>
</dbReference>
<evidence type="ECO:0000256" key="4">
    <source>
        <dbReference type="ARBA" id="ARBA00022989"/>
    </source>
</evidence>
<feature type="transmembrane region" description="Helical" evidence="7">
    <location>
        <begin position="278"/>
        <end position="295"/>
    </location>
</feature>
<dbReference type="OrthoDB" id="3535301at2"/>
<feature type="transmembrane region" description="Helical" evidence="7">
    <location>
        <begin position="142"/>
        <end position="163"/>
    </location>
</feature>
<dbReference type="Proteomes" id="UP000321234">
    <property type="component" value="Unassembled WGS sequence"/>
</dbReference>
<feature type="transmembrane region" description="Helical" evidence="7">
    <location>
        <begin position="102"/>
        <end position="122"/>
    </location>
</feature>
<comment type="subcellular location">
    <subcellularLocation>
        <location evidence="1">Cell membrane</location>
        <topology evidence="1">Single-pass membrane protein</topology>
    </subcellularLocation>
</comment>
<feature type="compositionally biased region" description="Low complexity" evidence="6">
    <location>
        <begin position="1"/>
        <end position="10"/>
    </location>
</feature>
<evidence type="ECO:0000259" key="8">
    <source>
        <dbReference type="Pfam" id="PF04024"/>
    </source>
</evidence>
<evidence type="ECO:0000256" key="3">
    <source>
        <dbReference type="ARBA" id="ARBA00022692"/>
    </source>
</evidence>
<comment type="caution">
    <text evidence="9">The sequence shown here is derived from an EMBL/GenBank/DDBJ whole genome shotgun (WGS) entry which is preliminary data.</text>
</comment>
<evidence type="ECO:0000313" key="10">
    <source>
        <dbReference type="Proteomes" id="UP000321234"/>
    </source>
</evidence>
<dbReference type="InterPro" id="IPR007168">
    <property type="entry name" value="Phageshock_PspC_N"/>
</dbReference>
<feature type="compositionally biased region" description="Polar residues" evidence="6">
    <location>
        <begin position="395"/>
        <end position="409"/>
    </location>
</feature>
<keyword evidence="5 7" id="KW-0472">Membrane</keyword>
<protein>
    <submittedName>
        <fullName evidence="9">PspC domain-containing protein</fullName>
    </submittedName>
</protein>
<dbReference type="PANTHER" id="PTHR33885:SF3">
    <property type="entry name" value="PHAGE SHOCK PROTEIN C"/>
    <property type="match status" value="1"/>
</dbReference>
<feature type="region of interest" description="Disordered" evidence="6">
    <location>
        <begin position="167"/>
        <end position="193"/>
    </location>
</feature>
<feature type="region of interest" description="Disordered" evidence="6">
    <location>
        <begin position="389"/>
        <end position="409"/>
    </location>
</feature>
<feature type="domain" description="Phage shock protein PspC N-terminal" evidence="8">
    <location>
        <begin position="39"/>
        <end position="92"/>
    </location>
</feature>
<organism evidence="9 10">
    <name type="scientific">Quadrisphaera setariae</name>
    <dbReference type="NCBI Taxonomy" id="2593304"/>
    <lineage>
        <taxon>Bacteria</taxon>
        <taxon>Bacillati</taxon>
        <taxon>Actinomycetota</taxon>
        <taxon>Actinomycetes</taxon>
        <taxon>Kineosporiales</taxon>
        <taxon>Kineosporiaceae</taxon>
        <taxon>Quadrisphaera</taxon>
    </lineage>
</organism>
<accession>A0A5C8ZCY4</accession>
<keyword evidence="2" id="KW-1003">Cell membrane</keyword>
<dbReference type="AlphaFoldDB" id="A0A5C8ZCY4"/>
<evidence type="ECO:0000256" key="2">
    <source>
        <dbReference type="ARBA" id="ARBA00022475"/>
    </source>
</evidence>
<feature type="transmembrane region" description="Helical" evidence="7">
    <location>
        <begin position="63"/>
        <end position="90"/>
    </location>
</feature>
<evidence type="ECO:0000256" key="7">
    <source>
        <dbReference type="SAM" id="Phobius"/>
    </source>
</evidence>
<keyword evidence="4 7" id="KW-1133">Transmembrane helix</keyword>
<dbReference type="GO" id="GO:0005886">
    <property type="term" value="C:plasma membrane"/>
    <property type="evidence" value="ECO:0007669"/>
    <property type="project" value="UniProtKB-SubCell"/>
</dbReference>
<name>A0A5C8ZCY4_9ACTN</name>
<dbReference type="InterPro" id="IPR052027">
    <property type="entry name" value="PspC"/>
</dbReference>
<feature type="region of interest" description="Disordered" evidence="6">
    <location>
        <begin position="1"/>
        <end position="23"/>
    </location>
</feature>